<dbReference type="Proteomes" id="UP000539985">
    <property type="component" value="Unassembled WGS sequence"/>
</dbReference>
<dbReference type="InterPro" id="IPR050222">
    <property type="entry name" value="MATE_MdtK"/>
</dbReference>
<accession>A0A7Y8C3X8</accession>
<organism evidence="3 4">
    <name type="scientific">Pseudomonas gingeri</name>
    <dbReference type="NCBI Taxonomy" id="117681"/>
    <lineage>
        <taxon>Bacteria</taxon>
        <taxon>Pseudomonadati</taxon>
        <taxon>Pseudomonadota</taxon>
        <taxon>Gammaproteobacteria</taxon>
        <taxon>Pseudomonadales</taxon>
        <taxon>Pseudomonadaceae</taxon>
        <taxon>Pseudomonas</taxon>
    </lineage>
</organism>
<keyword evidence="2" id="KW-1133">Transmembrane helix</keyword>
<dbReference type="GO" id="GO:0042910">
    <property type="term" value="F:xenobiotic transmembrane transporter activity"/>
    <property type="evidence" value="ECO:0007669"/>
    <property type="project" value="InterPro"/>
</dbReference>
<feature type="transmembrane region" description="Helical" evidence="2">
    <location>
        <begin position="117"/>
        <end position="142"/>
    </location>
</feature>
<evidence type="ECO:0000256" key="1">
    <source>
        <dbReference type="ARBA" id="ARBA00022448"/>
    </source>
</evidence>
<evidence type="ECO:0000313" key="3">
    <source>
        <dbReference type="EMBL" id="NWB98628.1"/>
    </source>
</evidence>
<keyword evidence="2" id="KW-0812">Transmembrane</keyword>
<dbReference type="InterPro" id="IPR002528">
    <property type="entry name" value="MATE_fam"/>
</dbReference>
<dbReference type="Pfam" id="PF01554">
    <property type="entry name" value="MatE"/>
    <property type="match status" value="1"/>
</dbReference>
<keyword evidence="1" id="KW-0813">Transport</keyword>
<sequence>MARALGTGSPTHANDLVRHALAINILLGLIFSGSIWFFSPYLYPLLEASGPSLTAALEYSDVTCIGIALLWVMNACASVIRGTGNMRVPGCVILGGFIILIPMTPCLIFGYGPVSVLGVAGAAWALAIYYLIGTTLLGWFCFSGKSIVNFTAGKLRWQPIKNILAVGAVACVNAFLTNTIIAVTGAIVGAYAGTAVLAGYATSAMGRILIRHGKPIYNL</sequence>
<keyword evidence="2" id="KW-0472">Membrane</keyword>
<name>A0A7Y8C3X8_9PSED</name>
<proteinExistence type="predicted"/>
<dbReference type="PANTHER" id="PTHR43298">
    <property type="entry name" value="MULTIDRUG RESISTANCE PROTEIN NORM-RELATED"/>
    <property type="match status" value="1"/>
</dbReference>
<comment type="caution">
    <text evidence="3">The sequence shown here is derived from an EMBL/GenBank/DDBJ whole genome shotgun (WGS) entry which is preliminary data.</text>
</comment>
<dbReference type="PANTHER" id="PTHR43298:SF2">
    <property type="entry name" value="FMN_FAD EXPORTER YEEO-RELATED"/>
    <property type="match status" value="1"/>
</dbReference>
<dbReference type="AlphaFoldDB" id="A0A7Y8C3X8"/>
<gene>
    <name evidence="3" type="ORF">HX882_22285</name>
</gene>
<protein>
    <submittedName>
        <fullName evidence="3">Uncharacterized protein</fullName>
    </submittedName>
</protein>
<dbReference type="EMBL" id="JACAQB010000016">
    <property type="protein sequence ID" value="NWB98628.1"/>
    <property type="molecule type" value="Genomic_DNA"/>
</dbReference>
<dbReference type="GO" id="GO:0015297">
    <property type="term" value="F:antiporter activity"/>
    <property type="evidence" value="ECO:0007669"/>
    <property type="project" value="InterPro"/>
</dbReference>
<dbReference type="GO" id="GO:0005886">
    <property type="term" value="C:plasma membrane"/>
    <property type="evidence" value="ECO:0007669"/>
    <property type="project" value="TreeGrafter"/>
</dbReference>
<evidence type="ECO:0000313" key="4">
    <source>
        <dbReference type="Proteomes" id="UP000539985"/>
    </source>
</evidence>
<feature type="transmembrane region" description="Helical" evidence="2">
    <location>
        <begin position="59"/>
        <end position="80"/>
    </location>
</feature>
<feature type="transmembrane region" description="Helical" evidence="2">
    <location>
        <begin position="189"/>
        <end position="210"/>
    </location>
</feature>
<feature type="transmembrane region" description="Helical" evidence="2">
    <location>
        <begin position="163"/>
        <end position="183"/>
    </location>
</feature>
<feature type="transmembrane region" description="Helical" evidence="2">
    <location>
        <begin position="21"/>
        <end position="39"/>
    </location>
</feature>
<evidence type="ECO:0000256" key="2">
    <source>
        <dbReference type="SAM" id="Phobius"/>
    </source>
</evidence>
<reference evidence="3 4" key="1">
    <citation type="submission" date="2020-04" db="EMBL/GenBank/DDBJ databases">
        <title>Molecular characterization of pseudomonads from Agaricus bisporus reveal novel blotch 2 pathogens in Western Europe.</title>
        <authorList>
            <person name="Taparia T."/>
            <person name="Krijger M."/>
            <person name="Haynes E."/>
            <person name="Elpinstone J.G."/>
            <person name="Noble R."/>
            <person name="Van Der Wolf J."/>
        </authorList>
    </citation>
    <scope>NUCLEOTIDE SEQUENCE [LARGE SCALE GENOMIC DNA]</scope>
    <source>
        <strain evidence="3 4">H7001</strain>
    </source>
</reference>
<feature type="transmembrane region" description="Helical" evidence="2">
    <location>
        <begin position="92"/>
        <end position="111"/>
    </location>
</feature>